<accession>W9QKR7</accession>
<keyword evidence="2" id="KW-1185">Reference proteome</keyword>
<sequence>MVTNGSGFVVAYEVGGLDGSRLCGGEVGSTRLSRRRVKFTKGCNGRGMLDGLLRDDANEHKIWRLEFSEAIAVTGWPAGTTNTPPRLNRPVTLWNLWLLFRPYRLPPPCSDELAALPSLPSSPAVF</sequence>
<proteinExistence type="predicted"/>
<dbReference type="EMBL" id="KE343285">
    <property type="protein sequence ID" value="EXB22116.1"/>
    <property type="molecule type" value="Genomic_DNA"/>
</dbReference>
<name>W9QKR7_9ROSA</name>
<dbReference type="AlphaFoldDB" id="W9QKR7"/>
<evidence type="ECO:0000313" key="2">
    <source>
        <dbReference type="Proteomes" id="UP000030645"/>
    </source>
</evidence>
<protein>
    <submittedName>
        <fullName evidence="1">Uncharacterized protein</fullName>
    </submittedName>
</protein>
<dbReference type="Proteomes" id="UP000030645">
    <property type="component" value="Unassembled WGS sequence"/>
</dbReference>
<gene>
    <name evidence="1" type="ORF">L484_002430</name>
</gene>
<organism evidence="1 2">
    <name type="scientific">Morus notabilis</name>
    <dbReference type="NCBI Taxonomy" id="981085"/>
    <lineage>
        <taxon>Eukaryota</taxon>
        <taxon>Viridiplantae</taxon>
        <taxon>Streptophyta</taxon>
        <taxon>Embryophyta</taxon>
        <taxon>Tracheophyta</taxon>
        <taxon>Spermatophyta</taxon>
        <taxon>Magnoliopsida</taxon>
        <taxon>eudicotyledons</taxon>
        <taxon>Gunneridae</taxon>
        <taxon>Pentapetalae</taxon>
        <taxon>rosids</taxon>
        <taxon>fabids</taxon>
        <taxon>Rosales</taxon>
        <taxon>Moraceae</taxon>
        <taxon>Moreae</taxon>
        <taxon>Morus</taxon>
    </lineage>
</organism>
<evidence type="ECO:0000313" key="1">
    <source>
        <dbReference type="EMBL" id="EXB22116.1"/>
    </source>
</evidence>
<reference evidence="2" key="1">
    <citation type="submission" date="2013-01" db="EMBL/GenBank/DDBJ databases">
        <title>Draft Genome Sequence of a Mulberry Tree, Morus notabilis C.K. Schneid.</title>
        <authorList>
            <person name="He N."/>
            <person name="Zhao S."/>
        </authorList>
    </citation>
    <scope>NUCLEOTIDE SEQUENCE</scope>
</reference>